<name>A0ABR6Y8Q8_9BURK</name>
<comment type="caution">
    <text evidence="11">The sequence shown here is derived from an EMBL/GenBank/DDBJ whole genome shotgun (WGS) entry which is preliminary data.</text>
</comment>
<comment type="function">
    <text evidence="1 10">Controls the rotational direction of flagella during chemotaxis.</text>
</comment>
<comment type="subcellular location">
    <subcellularLocation>
        <location evidence="10">Cell inner membrane</location>
    </subcellularLocation>
    <subcellularLocation>
        <location evidence="2">Cell membrane</location>
        <topology evidence="2">Single-pass membrane protein</topology>
    </subcellularLocation>
</comment>
<comment type="similarity">
    <text evidence="3 10">Belongs to the FliL family.</text>
</comment>
<evidence type="ECO:0000256" key="4">
    <source>
        <dbReference type="ARBA" id="ARBA00022475"/>
    </source>
</evidence>
<dbReference type="PANTHER" id="PTHR35091">
    <property type="entry name" value="FLAGELLAR PROTEIN FLIL"/>
    <property type="match status" value="1"/>
</dbReference>
<keyword evidence="12" id="KW-1185">Reference proteome</keyword>
<accession>A0ABR6Y8Q8</accession>
<evidence type="ECO:0000256" key="10">
    <source>
        <dbReference type="RuleBase" id="RU364125"/>
    </source>
</evidence>
<keyword evidence="11" id="KW-0969">Cilium</keyword>
<reference evidence="11 12" key="1">
    <citation type="submission" date="2020-08" db="EMBL/GenBank/DDBJ databases">
        <title>Novel species isolated from subtropical streams in China.</title>
        <authorList>
            <person name="Lu H."/>
        </authorList>
    </citation>
    <scope>NUCLEOTIDE SEQUENCE [LARGE SCALE GENOMIC DNA]</scope>
    <source>
        <strain evidence="11 12">LX15W</strain>
    </source>
</reference>
<dbReference type="InterPro" id="IPR005503">
    <property type="entry name" value="FliL"/>
</dbReference>
<keyword evidence="6" id="KW-0812">Transmembrane</keyword>
<evidence type="ECO:0000256" key="6">
    <source>
        <dbReference type="ARBA" id="ARBA00022692"/>
    </source>
</evidence>
<dbReference type="Pfam" id="PF03748">
    <property type="entry name" value="FliL"/>
    <property type="match status" value="1"/>
</dbReference>
<evidence type="ECO:0000256" key="1">
    <source>
        <dbReference type="ARBA" id="ARBA00002254"/>
    </source>
</evidence>
<keyword evidence="9 10" id="KW-0472">Membrane</keyword>
<keyword evidence="11" id="KW-0282">Flagellum</keyword>
<organism evidence="11 12">
    <name type="scientific">Undibacterium flavidum</name>
    <dbReference type="NCBI Taxonomy" id="2762297"/>
    <lineage>
        <taxon>Bacteria</taxon>
        <taxon>Pseudomonadati</taxon>
        <taxon>Pseudomonadota</taxon>
        <taxon>Betaproteobacteria</taxon>
        <taxon>Burkholderiales</taxon>
        <taxon>Oxalobacteraceae</taxon>
        <taxon>Undibacterium</taxon>
    </lineage>
</organism>
<evidence type="ECO:0000256" key="5">
    <source>
        <dbReference type="ARBA" id="ARBA00022500"/>
    </source>
</evidence>
<dbReference type="PANTHER" id="PTHR35091:SF2">
    <property type="entry name" value="FLAGELLAR PROTEIN FLIL"/>
    <property type="match status" value="1"/>
</dbReference>
<evidence type="ECO:0000313" key="11">
    <source>
        <dbReference type="EMBL" id="MBC3873019.1"/>
    </source>
</evidence>
<evidence type="ECO:0000256" key="3">
    <source>
        <dbReference type="ARBA" id="ARBA00008281"/>
    </source>
</evidence>
<protein>
    <recommendedName>
        <fullName evidence="10">Flagellar protein FliL</fullName>
    </recommendedName>
</protein>
<evidence type="ECO:0000313" key="12">
    <source>
        <dbReference type="Proteomes" id="UP000624279"/>
    </source>
</evidence>
<keyword evidence="10" id="KW-0997">Cell inner membrane</keyword>
<dbReference type="EMBL" id="JACOGA010000004">
    <property type="protein sequence ID" value="MBC3873019.1"/>
    <property type="molecule type" value="Genomic_DNA"/>
</dbReference>
<keyword evidence="5 10" id="KW-0145">Chemotaxis</keyword>
<dbReference type="Proteomes" id="UP000624279">
    <property type="component" value="Unassembled WGS sequence"/>
</dbReference>
<evidence type="ECO:0000256" key="9">
    <source>
        <dbReference type="ARBA" id="ARBA00023136"/>
    </source>
</evidence>
<evidence type="ECO:0000256" key="8">
    <source>
        <dbReference type="ARBA" id="ARBA00022989"/>
    </source>
</evidence>
<keyword evidence="11" id="KW-0966">Cell projection</keyword>
<evidence type="ECO:0000256" key="2">
    <source>
        <dbReference type="ARBA" id="ARBA00004162"/>
    </source>
</evidence>
<evidence type="ECO:0000256" key="7">
    <source>
        <dbReference type="ARBA" id="ARBA00022779"/>
    </source>
</evidence>
<proteinExistence type="inferred from homology"/>
<keyword evidence="8" id="KW-1133">Transmembrane helix</keyword>
<keyword evidence="7 10" id="KW-0283">Flagellar rotation</keyword>
<sequence length="144" mass="16307">MISKKLVMRIGIREFIFLSSLFFGTVFITNDARANSDKAPASESAPVARLEPFVVNLSRFDQYLQTTMTLQLMNANAAEKIKQLMPVIRHVIILTLSGKESADILTTAGKKYLIDELRDKLNKALTQWDKEIVAEIFLENFVVQ</sequence>
<gene>
    <name evidence="11" type="ORF">H8K55_05430</name>
</gene>
<keyword evidence="4" id="KW-1003">Cell membrane</keyword>